<feature type="compositionally biased region" description="Basic and acidic residues" evidence="1">
    <location>
        <begin position="1"/>
        <end position="18"/>
    </location>
</feature>
<organism evidence="2 3">
    <name type="scientific">Beauveria bassiana</name>
    <name type="common">White muscardine disease fungus</name>
    <name type="synonym">Tritirachium shiotae</name>
    <dbReference type="NCBI Taxonomy" id="176275"/>
    <lineage>
        <taxon>Eukaryota</taxon>
        <taxon>Fungi</taxon>
        <taxon>Dikarya</taxon>
        <taxon>Ascomycota</taxon>
        <taxon>Pezizomycotina</taxon>
        <taxon>Sordariomycetes</taxon>
        <taxon>Hypocreomycetidae</taxon>
        <taxon>Hypocreales</taxon>
        <taxon>Cordycipitaceae</taxon>
        <taxon>Beauveria</taxon>
    </lineage>
</organism>
<proteinExistence type="predicted"/>
<dbReference type="EMBL" id="MRVG01000021">
    <property type="protein sequence ID" value="PMB63488.1"/>
    <property type="molecule type" value="Genomic_DNA"/>
</dbReference>
<dbReference type="AlphaFoldDB" id="A0A2N6N892"/>
<feature type="compositionally biased region" description="Polar residues" evidence="1">
    <location>
        <begin position="40"/>
        <end position="57"/>
    </location>
</feature>
<reference evidence="2 3" key="1">
    <citation type="journal article" date="2016" name="Appl. Microbiol. Biotechnol.">
        <title>Characterization of T-DNA insertion mutants with decreased virulence in the entomopathogenic fungus Beauveria bassiana JEF-007.</title>
        <authorList>
            <person name="Kim S."/>
            <person name="Lee S.J."/>
            <person name="Nai Y.S."/>
            <person name="Yu J.S."/>
            <person name="Lee M.R."/>
            <person name="Yang Y.T."/>
            <person name="Kim J.S."/>
        </authorList>
    </citation>
    <scope>NUCLEOTIDE SEQUENCE [LARGE SCALE GENOMIC DNA]</scope>
    <source>
        <strain evidence="2 3">JEF-007</strain>
    </source>
</reference>
<evidence type="ECO:0000313" key="3">
    <source>
        <dbReference type="Proteomes" id="UP000235728"/>
    </source>
</evidence>
<evidence type="ECO:0000313" key="2">
    <source>
        <dbReference type="EMBL" id="PMB63488.1"/>
    </source>
</evidence>
<accession>A0A2N6N892</accession>
<evidence type="ECO:0000256" key="1">
    <source>
        <dbReference type="SAM" id="MobiDB-lite"/>
    </source>
</evidence>
<dbReference type="Proteomes" id="UP000235728">
    <property type="component" value="Unassembled WGS sequence"/>
</dbReference>
<sequence>MPKRQHGLDRPLEEERQIKARKLAAGDESNAIPEDPADPGSSTIATTVSLPSSSKAVQNDPKPESFADDYEQQNRGNGVGDDENR</sequence>
<gene>
    <name evidence="2" type="ORF">BM221_010709</name>
</gene>
<comment type="caution">
    <text evidence="2">The sequence shown here is derived from an EMBL/GenBank/DDBJ whole genome shotgun (WGS) entry which is preliminary data.</text>
</comment>
<name>A0A2N6N892_BEABA</name>
<protein>
    <submittedName>
        <fullName evidence="2">Uncharacterized protein</fullName>
    </submittedName>
</protein>
<feature type="region of interest" description="Disordered" evidence="1">
    <location>
        <begin position="1"/>
        <end position="85"/>
    </location>
</feature>